<dbReference type="Gene3D" id="3.10.350.10">
    <property type="entry name" value="LysM domain"/>
    <property type="match status" value="1"/>
</dbReference>
<dbReference type="SUPFAM" id="SSF54106">
    <property type="entry name" value="LysM domain"/>
    <property type="match status" value="1"/>
</dbReference>
<evidence type="ECO:0000259" key="1">
    <source>
        <dbReference type="PROSITE" id="PS51782"/>
    </source>
</evidence>
<keyword evidence="3" id="KW-1185">Reference proteome</keyword>
<evidence type="ECO:0000313" key="3">
    <source>
        <dbReference type="Proteomes" id="UP000292544"/>
    </source>
</evidence>
<sequence length="348" mass="37978">MAQEYIVKNGDTLWDISAKLLGSPFEWPRLWRHNNRRDVISKTGRAIRNPDLIYPGQKLLIPTLSTSTPKPLIDKGMQRRQPDKPLSEILPTIKAPISLSYKLDDIQQAPIILPNAIVEAKLKGTVSLSSIESFPVNYVVNKKQVEAKITEQANHAFGSLMSETKLAFDSSKNSLTLGSKLVSRSTTPNVPTTAVGIELSSDSPVPKLQFEITFPQLKGTINQFHYLAQKVTFVLEVTPRTDGSDRGTDNRHSPQHAPVNGNQWDKIFAIGLFTAATVVVVATVIEDYLTLGAGVADDPASFALAAGMSARGAVLWSSTQMVAQRVVLPAMVRLTTSVVPAATLRYAH</sequence>
<accession>A0ABY1WV01</accession>
<name>A0ABY1WV01_9GAMM</name>
<dbReference type="PANTHER" id="PTHR34700:SF4">
    <property type="entry name" value="PHAGE-LIKE ELEMENT PBSX PROTEIN XKDP"/>
    <property type="match status" value="1"/>
</dbReference>
<gene>
    <name evidence="2" type="ORF">EXY25_04860</name>
</gene>
<comment type="caution">
    <text evidence="2">The sequence shown here is derived from an EMBL/GenBank/DDBJ whole genome shotgun (WGS) entry which is preliminary data.</text>
</comment>
<protein>
    <submittedName>
        <fullName evidence="2">LysM peptidoglycan-binding domain-containing protein</fullName>
    </submittedName>
</protein>
<reference evidence="3" key="1">
    <citation type="submission" date="2019-02" db="EMBL/GenBank/DDBJ databases">
        <title>Draft genome sequence of Muricauda sp. 176CP4-71.</title>
        <authorList>
            <person name="Park J.-S."/>
        </authorList>
    </citation>
    <scope>NUCLEOTIDE SEQUENCE [LARGE SCALE GENOMIC DNA]</scope>
    <source>
        <strain evidence="3">176GS2-150</strain>
    </source>
</reference>
<dbReference type="Pfam" id="PF01476">
    <property type="entry name" value="LysM"/>
    <property type="match status" value="1"/>
</dbReference>
<dbReference type="InterPro" id="IPR018392">
    <property type="entry name" value="LysM"/>
</dbReference>
<dbReference type="SMART" id="SM00257">
    <property type="entry name" value="LysM"/>
    <property type="match status" value="1"/>
</dbReference>
<dbReference type="EMBL" id="SHLY01000001">
    <property type="protein sequence ID" value="TAA48555.1"/>
    <property type="molecule type" value="Genomic_DNA"/>
</dbReference>
<evidence type="ECO:0000313" key="2">
    <source>
        <dbReference type="EMBL" id="TAA48555.1"/>
    </source>
</evidence>
<dbReference type="Proteomes" id="UP000292544">
    <property type="component" value="Unassembled WGS sequence"/>
</dbReference>
<dbReference type="PROSITE" id="PS51782">
    <property type="entry name" value="LYSM"/>
    <property type="match status" value="1"/>
</dbReference>
<dbReference type="PANTHER" id="PTHR34700">
    <property type="entry name" value="POTASSIUM BINDING PROTEIN KBP"/>
    <property type="match status" value="1"/>
</dbReference>
<dbReference type="InterPro" id="IPR052196">
    <property type="entry name" value="Bact_Kbp"/>
</dbReference>
<dbReference type="InterPro" id="IPR036779">
    <property type="entry name" value="LysM_dom_sf"/>
</dbReference>
<dbReference type="RefSeq" id="WP_130565909.1">
    <property type="nucleotide sequence ID" value="NZ_SHLY01000001.1"/>
</dbReference>
<feature type="domain" description="LysM" evidence="1">
    <location>
        <begin position="3"/>
        <end position="61"/>
    </location>
</feature>
<organism evidence="2 3">
    <name type="scientific">Corallincola spongiicola</name>
    <dbReference type="NCBI Taxonomy" id="2520508"/>
    <lineage>
        <taxon>Bacteria</taxon>
        <taxon>Pseudomonadati</taxon>
        <taxon>Pseudomonadota</taxon>
        <taxon>Gammaproteobacteria</taxon>
        <taxon>Alteromonadales</taxon>
        <taxon>Psychromonadaceae</taxon>
        <taxon>Corallincola</taxon>
    </lineage>
</organism>
<dbReference type="CDD" id="cd00118">
    <property type="entry name" value="LysM"/>
    <property type="match status" value="1"/>
</dbReference>
<proteinExistence type="predicted"/>